<dbReference type="Proteomes" id="UP000236268">
    <property type="component" value="Unassembled WGS sequence"/>
</dbReference>
<gene>
    <name evidence="2" type="ORF">C1S70_15750</name>
</gene>
<dbReference type="AlphaFoldDB" id="A0A2K1FZS2"/>
<dbReference type="EMBL" id="POWG01000015">
    <property type="protein sequence ID" value="PNQ98043.1"/>
    <property type="molecule type" value="Genomic_DNA"/>
</dbReference>
<reference evidence="2 3" key="1">
    <citation type="submission" date="2018-01" db="EMBL/GenBank/DDBJ databases">
        <title>Whole genome sequence of Azospirillum brasilense REC3 isolated from strawberry roots.</title>
        <authorList>
            <person name="Fontana C.A."/>
            <person name="Salazar S.M."/>
            <person name="Bassi D."/>
            <person name="Puglisi E."/>
            <person name="Lovaisa N.C."/>
            <person name="Toffoli L.M."/>
            <person name="Pedraza R."/>
            <person name="Cocconcelli P.S."/>
        </authorList>
    </citation>
    <scope>NUCLEOTIDE SEQUENCE [LARGE SCALE GENOMIC DNA]</scope>
    <source>
        <strain evidence="2 3">REC3</strain>
    </source>
</reference>
<comment type="caution">
    <text evidence="2">The sequence shown here is derived from an EMBL/GenBank/DDBJ whole genome shotgun (WGS) entry which is preliminary data.</text>
</comment>
<keyword evidence="1" id="KW-1133">Transmembrane helix</keyword>
<keyword evidence="1" id="KW-0472">Membrane</keyword>
<accession>A0A2K1FZS2</accession>
<feature type="transmembrane region" description="Helical" evidence="1">
    <location>
        <begin position="47"/>
        <end position="70"/>
    </location>
</feature>
<name>A0A2K1FZS2_9PROT</name>
<dbReference type="Pfam" id="PF14247">
    <property type="entry name" value="DUF4344"/>
    <property type="match status" value="1"/>
</dbReference>
<sequence>MGLHFPRQDICTAVRRSCWMMSVGLINVPLAGRGARPMRAHSRCTRFAYRFCGVLLIALATVAIACPAGARPGDVRIAYAVPKNPSHEAIYRTLQDKRVLERIRDRVEGIDLPRVLTIRTEGCDGEINASYETSDATLSICYEYLAYIQELGQNIPPAGVSEGLTPANYIVGPFLEVVLHELAHAIFDLKKVPILGREEDAADQIAAYTLLQLGKDEARRVIASVAVMYASEAKEAPTELKDFANEHSLPAQRFYNLMCISYGSDRKSFGDFVEKGYLPAERAELCEEEYRQVKFAYEKLVAPHLRGVRKANRSG</sequence>
<organism evidence="2 3">
    <name type="scientific">Azospirillum argentinense</name>
    <dbReference type="NCBI Taxonomy" id="2970906"/>
    <lineage>
        <taxon>Bacteria</taxon>
        <taxon>Pseudomonadati</taxon>
        <taxon>Pseudomonadota</taxon>
        <taxon>Alphaproteobacteria</taxon>
        <taxon>Rhodospirillales</taxon>
        <taxon>Azospirillaceae</taxon>
        <taxon>Azospirillum</taxon>
    </lineage>
</organism>
<evidence type="ECO:0000313" key="2">
    <source>
        <dbReference type="EMBL" id="PNQ98043.1"/>
    </source>
</evidence>
<keyword evidence="1" id="KW-0812">Transmembrane</keyword>
<protein>
    <submittedName>
        <fullName evidence="2">Uncharacterized protein</fullName>
    </submittedName>
</protein>
<evidence type="ECO:0000313" key="3">
    <source>
        <dbReference type="Proteomes" id="UP000236268"/>
    </source>
</evidence>
<dbReference type="InterPro" id="IPR025644">
    <property type="entry name" value="DUF4344"/>
</dbReference>
<proteinExistence type="predicted"/>
<evidence type="ECO:0000256" key="1">
    <source>
        <dbReference type="SAM" id="Phobius"/>
    </source>
</evidence>